<name>A0A2S3WEC6_PSEPU</name>
<reference evidence="1 2" key="1">
    <citation type="submission" date="2016-08" db="EMBL/GenBank/DDBJ databases">
        <authorList>
            <person name="Seilhamer J.J."/>
        </authorList>
    </citation>
    <scope>NUCLEOTIDE SEQUENCE [LARGE SCALE GENOMIC DNA]</scope>
    <source>
        <strain evidence="1 2">KT-27</strain>
    </source>
</reference>
<dbReference type="AlphaFoldDB" id="A0A2S3WEC6"/>
<dbReference type="RefSeq" id="WP_103437341.1">
    <property type="nucleotide sequence ID" value="NZ_MIND01000018.1"/>
</dbReference>
<dbReference type="EMBL" id="MIND01000018">
    <property type="protein sequence ID" value="POF89275.1"/>
    <property type="molecule type" value="Genomic_DNA"/>
</dbReference>
<reference evidence="1 2" key="2">
    <citation type="submission" date="2018-03" db="EMBL/GenBank/DDBJ databases">
        <title>Draft genome of Pseudomonas putida strain KT-27.</title>
        <authorList>
            <person name="Yoshizawa S."/>
            <person name="Khan N.H."/>
            <person name="Nishimura M."/>
            <person name="Chiura H.X."/>
            <person name="Ogura Y."/>
            <person name="Hayashi T."/>
            <person name="Kogure K."/>
        </authorList>
    </citation>
    <scope>NUCLEOTIDE SEQUENCE [LARGE SCALE GENOMIC DNA]</scope>
    <source>
        <strain evidence="1 2">KT-27</strain>
    </source>
</reference>
<evidence type="ECO:0008006" key="3">
    <source>
        <dbReference type="Google" id="ProtNLM"/>
    </source>
</evidence>
<dbReference type="Proteomes" id="UP000237194">
    <property type="component" value="Unassembled WGS sequence"/>
</dbReference>
<proteinExistence type="predicted"/>
<accession>A0A2S3WEC6</accession>
<protein>
    <recommendedName>
        <fullName evidence="3">4-oxalocrotonate tautomerase</fullName>
    </recommendedName>
</protein>
<organism evidence="1 2">
    <name type="scientific">Pseudomonas putida</name>
    <name type="common">Arthrobacter siderocapsulatus</name>
    <dbReference type="NCBI Taxonomy" id="303"/>
    <lineage>
        <taxon>Bacteria</taxon>
        <taxon>Pseudomonadati</taxon>
        <taxon>Pseudomonadota</taxon>
        <taxon>Gammaproteobacteria</taxon>
        <taxon>Pseudomonadales</taxon>
        <taxon>Pseudomonadaceae</taxon>
        <taxon>Pseudomonas</taxon>
    </lineage>
</organism>
<evidence type="ECO:0000313" key="2">
    <source>
        <dbReference type="Proteomes" id="UP000237194"/>
    </source>
</evidence>
<gene>
    <name evidence="1" type="ORF">BGP80_15415</name>
</gene>
<sequence length="135" mass="14549">MPTITVACAPLPLIERKRIALGFTRVLKSLGADPAHCMVFFAPLPLDCVFSAGMPLPSQDRDGQPAQFHVRITLSSERDMLAQQTLADGLYAGLRSRYSTAFIYLLFDPIAPEQVFYSAGAALINASTQQGSTGS</sequence>
<evidence type="ECO:0000313" key="1">
    <source>
        <dbReference type="EMBL" id="POF89275.1"/>
    </source>
</evidence>
<comment type="caution">
    <text evidence="1">The sequence shown here is derived from an EMBL/GenBank/DDBJ whole genome shotgun (WGS) entry which is preliminary data.</text>
</comment>